<dbReference type="Gene3D" id="1.20.1070.10">
    <property type="entry name" value="Rhodopsin 7-helix transmembrane proteins"/>
    <property type="match status" value="1"/>
</dbReference>
<dbReference type="InterPro" id="IPR052954">
    <property type="entry name" value="GPCR-Ligand_Int"/>
</dbReference>
<feature type="transmembrane region" description="Helical" evidence="6">
    <location>
        <begin position="257"/>
        <end position="279"/>
    </location>
</feature>
<dbReference type="AlphaFoldDB" id="A0AAV4I1W2"/>
<sequence>MVSLALNITRYIIIMGVYPIVGTCGIIANIINIIVYIRNGFSESVNVSLLGLAISDLLSLIFTVLFIVFINPRYMDSPDVHWIPIDFTVLILVYPRLAIAQFSCVITVYITVERCLCFVIPLRVKTLLTPKRSALVVLTIFVLALPNLALPYTAAKLDWRWDPYFNRTAIGLVMTRHDSSELLWINNMINLSLQLGSLLALVFSNVALALSVNRQAKWRAQTTATTSQLGQTPAPSRNTPNSVTTNRNKRLAKMIQFLSMIHFVTYFFSTSFYVVSLVLPGFRLYGRYHYEYLSCGTSAVVAQTLNSSINIVFYYRMNKSFRNTFNKMFRKRVVGVGIFITEHNAMNNTTT</sequence>
<keyword evidence="9" id="KW-1185">Reference proteome</keyword>
<evidence type="ECO:0000256" key="2">
    <source>
        <dbReference type="ARBA" id="ARBA00022692"/>
    </source>
</evidence>
<feature type="transmembrane region" description="Helical" evidence="6">
    <location>
        <begin position="12"/>
        <end position="37"/>
    </location>
</feature>
<keyword evidence="4 6" id="KW-0472">Membrane</keyword>
<evidence type="ECO:0000256" key="3">
    <source>
        <dbReference type="ARBA" id="ARBA00022989"/>
    </source>
</evidence>
<feature type="domain" description="G-protein coupled receptors family 1 profile" evidence="7">
    <location>
        <begin position="28"/>
        <end position="314"/>
    </location>
</feature>
<evidence type="ECO:0000256" key="4">
    <source>
        <dbReference type="ARBA" id="ARBA00023136"/>
    </source>
</evidence>
<evidence type="ECO:0000259" key="7">
    <source>
        <dbReference type="PROSITE" id="PS50262"/>
    </source>
</evidence>
<evidence type="ECO:0000256" key="5">
    <source>
        <dbReference type="SAM" id="MobiDB-lite"/>
    </source>
</evidence>
<keyword evidence="8" id="KW-0675">Receptor</keyword>
<dbReference type="Proteomes" id="UP000762676">
    <property type="component" value="Unassembled WGS sequence"/>
</dbReference>
<feature type="transmembrane region" description="Helical" evidence="6">
    <location>
        <begin position="191"/>
        <end position="212"/>
    </location>
</feature>
<feature type="region of interest" description="Disordered" evidence="5">
    <location>
        <begin position="224"/>
        <end position="245"/>
    </location>
</feature>
<dbReference type="PRINTS" id="PR00237">
    <property type="entry name" value="GPCRRHODOPSN"/>
</dbReference>
<dbReference type="EMBL" id="BMAT01002276">
    <property type="protein sequence ID" value="GFS03457.1"/>
    <property type="molecule type" value="Genomic_DNA"/>
</dbReference>
<feature type="transmembrane region" description="Helical" evidence="6">
    <location>
        <begin position="133"/>
        <end position="154"/>
    </location>
</feature>
<evidence type="ECO:0000256" key="6">
    <source>
        <dbReference type="SAM" id="Phobius"/>
    </source>
</evidence>
<gene>
    <name evidence="8" type="ORF">ElyMa_001150500</name>
</gene>
<protein>
    <submittedName>
        <fullName evidence="8">Chemosensory receptor B</fullName>
    </submittedName>
</protein>
<feature type="transmembrane region" description="Helical" evidence="6">
    <location>
        <begin position="49"/>
        <end position="70"/>
    </location>
</feature>
<feature type="transmembrane region" description="Helical" evidence="6">
    <location>
        <begin position="291"/>
        <end position="315"/>
    </location>
</feature>
<dbReference type="PANTHER" id="PTHR46641">
    <property type="entry name" value="FMRFAMIDE RECEPTOR-RELATED"/>
    <property type="match status" value="1"/>
</dbReference>
<dbReference type="PANTHER" id="PTHR46641:SF2">
    <property type="entry name" value="FMRFAMIDE RECEPTOR"/>
    <property type="match status" value="1"/>
</dbReference>
<dbReference type="GO" id="GO:0016020">
    <property type="term" value="C:membrane"/>
    <property type="evidence" value="ECO:0007669"/>
    <property type="project" value="UniProtKB-SubCell"/>
</dbReference>
<feature type="transmembrane region" description="Helical" evidence="6">
    <location>
        <begin position="90"/>
        <end position="112"/>
    </location>
</feature>
<keyword evidence="2 6" id="KW-0812">Transmembrane</keyword>
<proteinExistence type="predicted"/>
<accession>A0AAV4I1W2</accession>
<name>A0AAV4I1W2_9GAST</name>
<evidence type="ECO:0000313" key="9">
    <source>
        <dbReference type="Proteomes" id="UP000762676"/>
    </source>
</evidence>
<dbReference type="InterPro" id="IPR017452">
    <property type="entry name" value="GPCR_Rhodpsn_7TM"/>
</dbReference>
<dbReference type="GO" id="GO:0004930">
    <property type="term" value="F:G protein-coupled receptor activity"/>
    <property type="evidence" value="ECO:0007669"/>
    <property type="project" value="InterPro"/>
</dbReference>
<comment type="subcellular location">
    <subcellularLocation>
        <location evidence="1">Membrane</location>
    </subcellularLocation>
</comment>
<organism evidence="8 9">
    <name type="scientific">Elysia marginata</name>
    <dbReference type="NCBI Taxonomy" id="1093978"/>
    <lineage>
        <taxon>Eukaryota</taxon>
        <taxon>Metazoa</taxon>
        <taxon>Spiralia</taxon>
        <taxon>Lophotrochozoa</taxon>
        <taxon>Mollusca</taxon>
        <taxon>Gastropoda</taxon>
        <taxon>Heterobranchia</taxon>
        <taxon>Euthyneura</taxon>
        <taxon>Panpulmonata</taxon>
        <taxon>Sacoglossa</taxon>
        <taxon>Placobranchoidea</taxon>
        <taxon>Plakobranchidae</taxon>
        <taxon>Elysia</taxon>
    </lineage>
</organism>
<evidence type="ECO:0000313" key="8">
    <source>
        <dbReference type="EMBL" id="GFS03457.1"/>
    </source>
</evidence>
<comment type="caution">
    <text evidence="8">The sequence shown here is derived from an EMBL/GenBank/DDBJ whole genome shotgun (WGS) entry which is preliminary data.</text>
</comment>
<evidence type="ECO:0000256" key="1">
    <source>
        <dbReference type="ARBA" id="ARBA00004370"/>
    </source>
</evidence>
<dbReference type="SUPFAM" id="SSF81321">
    <property type="entry name" value="Family A G protein-coupled receptor-like"/>
    <property type="match status" value="1"/>
</dbReference>
<reference evidence="8 9" key="1">
    <citation type="journal article" date="2021" name="Elife">
        <title>Chloroplast acquisition without the gene transfer in kleptoplastic sea slugs, Plakobranchus ocellatus.</title>
        <authorList>
            <person name="Maeda T."/>
            <person name="Takahashi S."/>
            <person name="Yoshida T."/>
            <person name="Shimamura S."/>
            <person name="Takaki Y."/>
            <person name="Nagai Y."/>
            <person name="Toyoda A."/>
            <person name="Suzuki Y."/>
            <person name="Arimoto A."/>
            <person name="Ishii H."/>
            <person name="Satoh N."/>
            <person name="Nishiyama T."/>
            <person name="Hasebe M."/>
            <person name="Maruyama T."/>
            <person name="Minagawa J."/>
            <person name="Obokata J."/>
            <person name="Shigenobu S."/>
        </authorList>
    </citation>
    <scope>NUCLEOTIDE SEQUENCE [LARGE SCALE GENOMIC DNA]</scope>
</reference>
<dbReference type="InterPro" id="IPR000276">
    <property type="entry name" value="GPCR_Rhodpsn"/>
</dbReference>
<dbReference type="PROSITE" id="PS50262">
    <property type="entry name" value="G_PROTEIN_RECEP_F1_2"/>
    <property type="match status" value="1"/>
</dbReference>
<keyword evidence="3 6" id="KW-1133">Transmembrane helix</keyword>